<sequence length="97" mass="10802">MMRRRPSVRIQEGGDLLPSFSHKVSGRSSHDIRFRLITLNGSPPSPQNAKFKGITHSAAVKTHVLQDMISVAPLTILLSPSCRKLKKEFLHNVSENT</sequence>
<organism evidence="1 2">
    <name type="scientific">Portunus trituberculatus</name>
    <name type="common">Swimming crab</name>
    <name type="synonym">Neptunus trituberculatus</name>
    <dbReference type="NCBI Taxonomy" id="210409"/>
    <lineage>
        <taxon>Eukaryota</taxon>
        <taxon>Metazoa</taxon>
        <taxon>Ecdysozoa</taxon>
        <taxon>Arthropoda</taxon>
        <taxon>Crustacea</taxon>
        <taxon>Multicrustacea</taxon>
        <taxon>Malacostraca</taxon>
        <taxon>Eumalacostraca</taxon>
        <taxon>Eucarida</taxon>
        <taxon>Decapoda</taxon>
        <taxon>Pleocyemata</taxon>
        <taxon>Brachyura</taxon>
        <taxon>Eubrachyura</taxon>
        <taxon>Portunoidea</taxon>
        <taxon>Portunidae</taxon>
        <taxon>Portuninae</taxon>
        <taxon>Portunus</taxon>
    </lineage>
</organism>
<reference evidence="1 2" key="1">
    <citation type="submission" date="2019-05" db="EMBL/GenBank/DDBJ databases">
        <title>Another draft genome of Portunus trituberculatus and its Hox gene families provides insights of decapod evolution.</title>
        <authorList>
            <person name="Jeong J.-H."/>
            <person name="Song I."/>
            <person name="Kim S."/>
            <person name="Choi T."/>
            <person name="Kim D."/>
            <person name="Ryu S."/>
            <person name="Kim W."/>
        </authorList>
    </citation>
    <scope>NUCLEOTIDE SEQUENCE [LARGE SCALE GENOMIC DNA]</scope>
    <source>
        <tissue evidence="1">Muscle</tissue>
    </source>
</reference>
<name>A0A5B7JLN5_PORTR</name>
<accession>A0A5B7JLN5</accession>
<proteinExistence type="predicted"/>
<comment type="caution">
    <text evidence="1">The sequence shown here is derived from an EMBL/GenBank/DDBJ whole genome shotgun (WGS) entry which is preliminary data.</text>
</comment>
<dbReference type="AlphaFoldDB" id="A0A5B7JLN5"/>
<dbReference type="Proteomes" id="UP000324222">
    <property type="component" value="Unassembled WGS sequence"/>
</dbReference>
<evidence type="ECO:0000313" key="2">
    <source>
        <dbReference type="Proteomes" id="UP000324222"/>
    </source>
</evidence>
<evidence type="ECO:0000313" key="1">
    <source>
        <dbReference type="EMBL" id="MPC93978.1"/>
    </source>
</evidence>
<protein>
    <submittedName>
        <fullName evidence="1">Uncharacterized protein</fullName>
    </submittedName>
</protein>
<dbReference type="EMBL" id="VSRR010096829">
    <property type="protein sequence ID" value="MPC93978.1"/>
    <property type="molecule type" value="Genomic_DNA"/>
</dbReference>
<keyword evidence="2" id="KW-1185">Reference proteome</keyword>
<gene>
    <name evidence="1" type="ORF">E2C01_089126</name>
</gene>